<dbReference type="Pfam" id="PF03083">
    <property type="entry name" value="MtN3_slv"/>
    <property type="match status" value="3"/>
</dbReference>
<evidence type="ECO:0000313" key="14">
    <source>
        <dbReference type="EMBL" id="KAJ8920186.1"/>
    </source>
</evidence>
<keyword evidence="8 13" id="KW-0812">Transmembrane</keyword>
<protein>
    <recommendedName>
        <fullName evidence="4">Sugar transporter SWEET1</fullName>
    </recommendedName>
</protein>
<gene>
    <name evidence="14" type="ORF">NQ315_011847</name>
</gene>
<dbReference type="FunFam" id="1.20.1280.290:FF:000004">
    <property type="entry name" value="Sugar transporter SWEET"/>
    <property type="match status" value="1"/>
</dbReference>
<feature type="transmembrane region" description="Helical" evidence="13">
    <location>
        <begin position="431"/>
        <end position="448"/>
    </location>
</feature>
<evidence type="ECO:0000256" key="10">
    <source>
        <dbReference type="ARBA" id="ARBA00022989"/>
    </source>
</evidence>
<dbReference type="GO" id="GO:0005886">
    <property type="term" value="C:plasma membrane"/>
    <property type="evidence" value="ECO:0007669"/>
    <property type="project" value="UniProtKB-SubCell"/>
</dbReference>
<feature type="transmembrane region" description="Helical" evidence="13">
    <location>
        <begin position="149"/>
        <end position="167"/>
    </location>
</feature>
<feature type="transmembrane region" description="Helical" evidence="13">
    <location>
        <begin position="370"/>
        <end position="388"/>
    </location>
</feature>
<feature type="transmembrane region" description="Helical" evidence="13">
    <location>
        <begin position="179"/>
        <end position="198"/>
    </location>
</feature>
<keyword evidence="7" id="KW-0762">Sugar transport</keyword>
<keyword evidence="15" id="KW-1185">Reference proteome</keyword>
<dbReference type="GO" id="GO:0051119">
    <property type="term" value="F:sugar transmembrane transporter activity"/>
    <property type="evidence" value="ECO:0007669"/>
    <property type="project" value="InterPro"/>
</dbReference>
<proteinExistence type="inferred from homology"/>
<keyword evidence="11" id="KW-0333">Golgi apparatus</keyword>
<comment type="caution">
    <text evidence="14">The sequence shown here is derived from an EMBL/GenBank/DDBJ whole genome shotgun (WGS) entry which is preliminary data.</text>
</comment>
<keyword evidence="5" id="KW-0813">Transport</keyword>
<keyword evidence="10 13" id="KW-1133">Transmembrane helix</keyword>
<evidence type="ECO:0000256" key="12">
    <source>
        <dbReference type="ARBA" id="ARBA00023136"/>
    </source>
</evidence>
<evidence type="ECO:0000256" key="6">
    <source>
        <dbReference type="ARBA" id="ARBA00022475"/>
    </source>
</evidence>
<evidence type="ECO:0000256" key="1">
    <source>
        <dbReference type="ARBA" id="ARBA00004651"/>
    </source>
</evidence>
<dbReference type="PANTHER" id="PTHR10791">
    <property type="entry name" value="RAG1-ACTIVATING PROTEIN 1"/>
    <property type="match status" value="1"/>
</dbReference>
<feature type="transmembrane region" description="Helical" evidence="13">
    <location>
        <begin position="210"/>
        <end position="231"/>
    </location>
</feature>
<evidence type="ECO:0000256" key="11">
    <source>
        <dbReference type="ARBA" id="ARBA00023034"/>
    </source>
</evidence>
<feature type="transmembrane region" description="Helical" evidence="13">
    <location>
        <begin position="61"/>
        <end position="81"/>
    </location>
</feature>
<dbReference type="Proteomes" id="UP001159042">
    <property type="component" value="Unassembled WGS sequence"/>
</dbReference>
<comment type="similarity">
    <text evidence="3">Belongs to the SWEET sugar transporter family.</text>
</comment>
<evidence type="ECO:0000313" key="15">
    <source>
        <dbReference type="Proteomes" id="UP001159042"/>
    </source>
</evidence>
<feature type="transmembrane region" description="Helical" evidence="13">
    <location>
        <begin position="93"/>
        <end position="113"/>
    </location>
</feature>
<feature type="transmembrane region" description="Helical" evidence="13">
    <location>
        <begin position="400"/>
        <end position="419"/>
    </location>
</feature>
<dbReference type="GO" id="GO:0000139">
    <property type="term" value="C:Golgi membrane"/>
    <property type="evidence" value="ECO:0007669"/>
    <property type="project" value="UniProtKB-SubCell"/>
</dbReference>
<organism evidence="14 15">
    <name type="scientific">Exocentrus adspersus</name>
    <dbReference type="NCBI Taxonomy" id="1586481"/>
    <lineage>
        <taxon>Eukaryota</taxon>
        <taxon>Metazoa</taxon>
        <taxon>Ecdysozoa</taxon>
        <taxon>Arthropoda</taxon>
        <taxon>Hexapoda</taxon>
        <taxon>Insecta</taxon>
        <taxon>Pterygota</taxon>
        <taxon>Neoptera</taxon>
        <taxon>Endopterygota</taxon>
        <taxon>Coleoptera</taxon>
        <taxon>Polyphaga</taxon>
        <taxon>Cucujiformia</taxon>
        <taxon>Chrysomeloidea</taxon>
        <taxon>Cerambycidae</taxon>
        <taxon>Lamiinae</taxon>
        <taxon>Acanthocinini</taxon>
        <taxon>Exocentrus</taxon>
    </lineage>
</organism>
<keyword evidence="9" id="KW-0677">Repeat</keyword>
<evidence type="ECO:0000256" key="5">
    <source>
        <dbReference type="ARBA" id="ARBA00022448"/>
    </source>
</evidence>
<feature type="transmembrane region" description="Helical" evidence="13">
    <location>
        <begin position="342"/>
        <end position="363"/>
    </location>
</feature>
<name>A0AAV8W2N0_9CUCU</name>
<evidence type="ECO:0000256" key="13">
    <source>
        <dbReference type="SAM" id="Phobius"/>
    </source>
</evidence>
<accession>A0AAV8W2N0</accession>
<evidence type="ECO:0000256" key="4">
    <source>
        <dbReference type="ARBA" id="ARBA00021741"/>
    </source>
</evidence>
<evidence type="ECO:0000256" key="7">
    <source>
        <dbReference type="ARBA" id="ARBA00022597"/>
    </source>
</evidence>
<evidence type="ECO:0000256" key="2">
    <source>
        <dbReference type="ARBA" id="ARBA00004653"/>
    </source>
</evidence>
<evidence type="ECO:0000256" key="9">
    <source>
        <dbReference type="ARBA" id="ARBA00022737"/>
    </source>
</evidence>
<keyword evidence="12 13" id="KW-0472">Membrane</keyword>
<sequence length="453" mass="50200">MYPNLFSVTEPPAQNLKNIRVREPTAENPQNTNFKTAQAYTWAIDKMLQALSDTLQPYKAIVGQVASIVTIGQFFSGAFICRDIYRRGDPGEVPATPFVGGIIIGSLMLQHGLLLNDPAMLQVNVFAILLNVLYTIFYYWYARDKYGDVLKPFAIGALILAVVLGYAQVEDPEVLPYRYGLLVTVLMLALLASPLLNVKEIIAKKDASSIPFALTFMGTIVTFLWLVYGIILMNEFMIFQNVVGFSLCLIQLVLILKYPGPDVEVDKMLQALSSILLPYKTLIGQSASIVSMGHFFSGVFVCRNIYRMGSTGQIPVTPFLGGIVISILMLIQGLLLKDRAMLQTNIFAIVLNVGYMSFYYLYAKDKYRDVLKPLGIAALIIGAVVGYTQVEDPEVLPNRYGMLLFLTMLTLIGSPLFNLRKIIETKDASSIPFTLPFMGFAMTLLSGVCTPSY</sequence>
<feature type="transmembrane region" description="Helical" evidence="13">
    <location>
        <begin position="119"/>
        <end position="142"/>
    </location>
</feature>
<dbReference type="Gene3D" id="1.20.1280.290">
    <property type="match status" value="3"/>
</dbReference>
<dbReference type="EMBL" id="JANEYG010000015">
    <property type="protein sequence ID" value="KAJ8920186.1"/>
    <property type="molecule type" value="Genomic_DNA"/>
</dbReference>
<dbReference type="AlphaFoldDB" id="A0AAV8W2N0"/>
<feature type="transmembrane region" description="Helical" evidence="13">
    <location>
        <begin position="237"/>
        <end position="258"/>
    </location>
</feature>
<dbReference type="InterPro" id="IPR047664">
    <property type="entry name" value="SWEET"/>
</dbReference>
<evidence type="ECO:0000256" key="3">
    <source>
        <dbReference type="ARBA" id="ARBA00007809"/>
    </source>
</evidence>
<dbReference type="PANTHER" id="PTHR10791:SF5">
    <property type="entry name" value="SUGAR TRANSPORTER SWEET"/>
    <property type="match status" value="1"/>
</dbReference>
<evidence type="ECO:0000256" key="8">
    <source>
        <dbReference type="ARBA" id="ARBA00022692"/>
    </source>
</evidence>
<dbReference type="InterPro" id="IPR004316">
    <property type="entry name" value="SWEET_rpt"/>
</dbReference>
<keyword evidence="6" id="KW-1003">Cell membrane</keyword>
<comment type="subcellular location">
    <subcellularLocation>
        <location evidence="1">Cell membrane</location>
        <topology evidence="1">Multi-pass membrane protein</topology>
    </subcellularLocation>
    <subcellularLocation>
        <location evidence="2">Golgi apparatus membrane</location>
        <topology evidence="2">Multi-pass membrane protein</topology>
    </subcellularLocation>
</comment>
<reference evidence="14 15" key="1">
    <citation type="journal article" date="2023" name="Insect Mol. Biol.">
        <title>Genome sequencing provides insights into the evolution of gene families encoding plant cell wall-degrading enzymes in longhorned beetles.</title>
        <authorList>
            <person name="Shin N.R."/>
            <person name="Okamura Y."/>
            <person name="Kirsch R."/>
            <person name="Pauchet Y."/>
        </authorList>
    </citation>
    <scope>NUCLEOTIDE SEQUENCE [LARGE SCALE GENOMIC DNA]</scope>
    <source>
        <strain evidence="14">EAD_L_NR</strain>
    </source>
</reference>
<feature type="transmembrane region" description="Helical" evidence="13">
    <location>
        <begin position="316"/>
        <end position="336"/>
    </location>
</feature>